<feature type="compositionally biased region" description="Low complexity" evidence="6">
    <location>
        <begin position="393"/>
        <end position="407"/>
    </location>
</feature>
<feature type="compositionally biased region" description="Polar residues" evidence="6">
    <location>
        <begin position="382"/>
        <end position="392"/>
    </location>
</feature>
<comment type="function">
    <text evidence="5">Produces N-formyl-kynurenine through the oxidation of tryptophan.</text>
</comment>
<keyword evidence="5" id="KW-0560">Oxidoreductase</keyword>
<evidence type="ECO:0000313" key="8">
    <source>
        <dbReference type="EMBL" id="QKX64248.1"/>
    </source>
</evidence>
<feature type="region of interest" description="Disordered" evidence="6">
    <location>
        <begin position="371"/>
        <end position="407"/>
    </location>
</feature>
<dbReference type="EMBL" id="CP055903">
    <property type="protein sequence ID" value="QKX64248.1"/>
    <property type="molecule type" value="Genomic_DNA"/>
</dbReference>
<feature type="compositionally biased region" description="Basic and acidic residues" evidence="6">
    <location>
        <begin position="467"/>
        <end position="476"/>
    </location>
</feature>
<keyword evidence="9" id="KW-1185">Reference proteome</keyword>
<dbReference type="GO" id="GO:0020037">
    <property type="term" value="F:heme binding"/>
    <property type="evidence" value="ECO:0007669"/>
    <property type="project" value="UniProtKB-UniRule"/>
</dbReference>
<dbReference type="InterPro" id="IPR000898">
    <property type="entry name" value="Indolamine_dOase"/>
</dbReference>
<feature type="region of interest" description="Disordered" evidence="6">
    <location>
        <begin position="467"/>
        <end position="493"/>
    </location>
</feature>
<keyword evidence="7" id="KW-1133">Transmembrane helix</keyword>
<organism evidence="8 9">
    <name type="scientific">Talaromyces rugulosus</name>
    <name type="common">Penicillium rugulosum</name>
    <dbReference type="NCBI Taxonomy" id="121627"/>
    <lineage>
        <taxon>Eukaryota</taxon>
        <taxon>Fungi</taxon>
        <taxon>Dikarya</taxon>
        <taxon>Ascomycota</taxon>
        <taxon>Pezizomycotina</taxon>
        <taxon>Eurotiomycetes</taxon>
        <taxon>Eurotiomycetidae</taxon>
        <taxon>Eurotiales</taxon>
        <taxon>Trichocomaceae</taxon>
        <taxon>Talaromyces</taxon>
        <taxon>Talaromyces sect. Islandici</taxon>
    </lineage>
</organism>
<keyword evidence="5" id="KW-0223">Dioxygenase</keyword>
<evidence type="ECO:0000256" key="1">
    <source>
        <dbReference type="ARBA" id="ARBA00007119"/>
    </source>
</evidence>
<keyword evidence="7" id="KW-0472">Membrane</keyword>
<protein>
    <recommendedName>
        <fullName evidence="5">Indoleamine 2,3-dioxygenase</fullName>
        <ecNumber evidence="5">1.13.11.52</ecNumber>
    </recommendedName>
</protein>
<dbReference type="RefSeq" id="XP_035350422.1">
    <property type="nucleotide sequence ID" value="XM_035494529.1"/>
</dbReference>
<keyword evidence="4 5" id="KW-0349">Heme</keyword>
<dbReference type="KEGG" id="trg:TRUGW13939_11421"/>
<evidence type="ECO:0000256" key="7">
    <source>
        <dbReference type="SAM" id="Phobius"/>
    </source>
</evidence>
<keyword evidence="2 4" id="KW-0479">Metal-binding</keyword>
<sequence length="867" mass="96004">MLESSHISLDEFGVSLHNGFLPSEQPLRRLSDPYYAPWEAVMTDLPALIQTERIRQEVLSLPVLSTEKLNQEAEWQRAYLILAFLTHAYIWGGTQPEGVLPPPITSPFLQVCDRLELPPCATYAALNLWNFASTTGGEVDLTNPDNLVLVNSLTNTDDERWFLVISVAMEACGAKMIPLILNGINAAGIDDRDSVVRILNGMTACIDELGCLLERMYERNRPTVFYHQIRPLLAGSKNMAGAGLPNGVFYDVGDGKGNWRQYSGGSNAQSSLIQMFDIALGIEHIASGEVANKEAGHRAFMKEMRNYMPGPHRRFLEYLGKITNIRTYAMSLPASSDVRQAYNMVVMKLGGFRDKHIQIVTRYVINPAKQSRMRQNDKAVSGSVQRVNLASATSRSTESVNSISSTSPELSVKSAASSITSVSDSEVSEQPSFTEISEDRIFYGTGGTALIPFLKATRDETKAAARNVAVEDERRKQQFKPSSGLLEGTAELPRTDARLAISGRRFASPPPSSSPAQRHVTTTRHRFLSFCFPLKMADVFKNIFGGAAPSGASQGDDDFADFAGAPDPVPVPLTTSGFAPDAAITGGANAPFTKWYRVWERTSPSDFWQEAFVLPFLIFIIAFHFWGTRKNRRKAKAWAISHSPVLQSEFAVVGYSGIAHGASTEGVESELVDPEKLLKEKTAQEFQSYATGRQNIAFLDVSIKLVKRYNPIVFIVDTVLGLFFESFPPPVERVESTLYTFDGKEKDLVPAPAGDASSIKAPNSTYDGFIWAIVHKNAMRRLRVDRYDASITFTKENPKLPSWVTVMTESAEITDLLLTPALIKAIEEAGDDLEYLIISDQPVDRPVKCVFPFFFFFFFYLSPAFLQ</sequence>
<dbReference type="InterPro" id="IPR012879">
    <property type="entry name" value="CCDC47"/>
</dbReference>
<dbReference type="AlphaFoldDB" id="A0A7H8RE20"/>
<dbReference type="GO" id="GO:0033754">
    <property type="term" value="F:indoleamine 2,3-dioxygenase activity"/>
    <property type="evidence" value="ECO:0007669"/>
    <property type="project" value="UniProtKB-EC"/>
</dbReference>
<evidence type="ECO:0000256" key="6">
    <source>
        <dbReference type="SAM" id="MobiDB-lite"/>
    </source>
</evidence>
<keyword evidence="3 4" id="KW-0408">Iron</keyword>
<comment type="catalytic activity">
    <reaction evidence="5">
        <text>L-tryptophan + O2 = N-formyl-L-kynurenine</text>
        <dbReference type="Rhea" id="RHEA:24536"/>
        <dbReference type="ChEBI" id="CHEBI:15379"/>
        <dbReference type="ChEBI" id="CHEBI:57912"/>
        <dbReference type="ChEBI" id="CHEBI:58629"/>
    </reaction>
</comment>
<evidence type="ECO:0000256" key="3">
    <source>
        <dbReference type="ARBA" id="ARBA00023004"/>
    </source>
</evidence>
<evidence type="ECO:0000256" key="4">
    <source>
        <dbReference type="PIRSR" id="PIRSR600898-1"/>
    </source>
</evidence>
<reference evidence="9" key="1">
    <citation type="submission" date="2020-06" db="EMBL/GenBank/DDBJ databases">
        <title>A chromosome-scale genome assembly of Talaromyces rugulosus W13939.</title>
        <authorList>
            <person name="Wang B."/>
            <person name="Guo L."/>
            <person name="Ye K."/>
            <person name="Wang L."/>
        </authorList>
    </citation>
    <scope>NUCLEOTIDE SEQUENCE [LARGE SCALE GENOMIC DNA]</scope>
    <source>
        <strain evidence="9">W13939</strain>
    </source>
</reference>
<dbReference type="GO" id="GO:0019441">
    <property type="term" value="P:L-tryptophan catabolic process to kynurenine"/>
    <property type="evidence" value="ECO:0007669"/>
    <property type="project" value="UniProtKB-UniRule"/>
</dbReference>
<dbReference type="PANTHER" id="PTHR28657:SF10">
    <property type="entry name" value="INDOLEAMINE 2,3-DIOXYGENASE"/>
    <property type="match status" value="1"/>
</dbReference>
<dbReference type="GO" id="GO:0005509">
    <property type="term" value="F:calcium ion binding"/>
    <property type="evidence" value="ECO:0007669"/>
    <property type="project" value="InterPro"/>
</dbReference>
<dbReference type="OrthoDB" id="540174at2759"/>
<dbReference type="Pfam" id="PF07946">
    <property type="entry name" value="CCDC47"/>
    <property type="match status" value="1"/>
</dbReference>
<feature type="transmembrane region" description="Helical" evidence="7">
    <location>
        <begin position="607"/>
        <end position="626"/>
    </location>
</feature>
<dbReference type="GO" id="GO:0034354">
    <property type="term" value="P:'de novo' NAD+ biosynthetic process from L-tryptophan"/>
    <property type="evidence" value="ECO:0007669"/>
    <property type="project" value="TreeGrafter"/>
</dbReference>
<dbReference type="GO" id="GO:0032469">
    <property type="term" value="P:endoplasmic reticulum calcium ion homeostasis"/>
    <property type="evidence" value="ECO:0007669"/>
    <property type="project" value="InterPro"/>
</dbReference>
<dbReference type="PANTHER" id="PTHR28657">
    <property type="entry name" value="INDOLEAMINE 2,3-DIOXYGENASE"/>
    <property type="match status" value="1"/>
</dbReference>
<keyword evidence="7" id="KW-0812">Transmembrane</keyword>
<name>A0A7H8RE20_TALRU</name>
<dbReference type="InterPro" id="IPR037217">
    <property type="entry name" value="Trp/Indoleamine_2_3_dOase-like"/>
</dbReference>
<feature type="binding site" description="proximal binding residue" evidence="4">
    <location>
        <position position="356"/>
    </location>
    <ligand>
        <name>heme b</name>
        <dbReference type="ChEBI" id="CHEBI:60344"/>
    </ligand>
    <ligandPart>
        <name>Fe</name>
        <dbReference type="ChEBI" id="CHEBI:18248"/>
    </ligandPart>
</feature>
<feature type="transmembrane region" description="Helical" evidence="7">
    <location>
        <begin position="849"/>
        <end position="866"/>
    </location>
</feature>
<evidence type="ECO:0000313" key="9">
    <source>
        <dbReference type="Proteomes" id="UP000509510"/>
    </source>
</evidence>
<dbReference type="Proteomes" id="UP000509510">
    <property type="component" value="Chromosome VI"/>
</dbReference>
<accession>A0A7H8RE20</accession>
<dbReference type="Gene3D" id="1.20.58.480">
    <property type="match status" value="1"/>
</dbReference>
<dbReference type="GO" id="GO:0005783">
    <property type="term" value="C:endoplasmic reticulum"/>
    <property type="evidence" value="ECO:0007669"/>
    <property type="project" value="InterPro"/>
</dbReference>
<gene>
    <name evidence="8" type="ORF">TRUGW13939_11421</name>
</gene>
<dbReference type="Pfam" id="PF01231">
    <property type="entry name" value="IDO"/>
    <property type="match status" value="1"/>
</dbReference>
<dbReference type="EC" id="1.13.11.52" evidence="5"/>
<comment type="similarity">
    <text evidence="1 5">Belongs to the indoleamine 2,3-dioxygenase family.</text>
</comment>
<dbReference type="GeneID" id="55998899"/>
<evidence type="ECO:0000256" key="5">
    <source>
        <dbReference type="RuleBase" id="RU369119"/>
    </source>
</evidence>
<dbReference type="PROSITE" id="PS00876">
    <property type="entry name" value="IDO_1"/>
    <property type="match status" value="1"/>
</dbReference>
<evidence type="ECO:0000256" key="2">
    <source>
        <dbReference type="ARBA" id="ARBA00022723"/>
    </source>
</evidence>
<dbReference type="SUPFAM" id="SSF140959">
    <property type="entry name" value="Indolic compounds 2,3-dioxygenase-like"/>
    <property type="match status" value="1"/>
</dbReference>
<proteinExistence type="inferred from homology"/>